<organism evidence="2 3">
    <name type="scientific">Ditylenchus dipsaci</name>
    <dbReference type="NCBI Taxonomy" id="166011"/>
    <lineage>
        <taxon>Eukaryota</taxon>
        <taxon>Metazoa</taxon>
        <taxon>Ecdysozoa</taxon>
        <taxon>Nematoda</taxon>
        <taxon>Chromadorea</taxon>
        <taxon>Rhabditida</taxon>
        <taxon>Tylenchina</taxon>
        <taxon>Tylenchomorpha</taxon>
        <taxon>Sphaerularioidea</taxon>
        <taxon>Anguinidae</taxon>
        <taxon>Anguininae</taxon>
        <taxon>Ditylenchus</taxon>
    </lineage>
</organism>
<reference evidence="3" key="1">
    <citation type="submission" date="2022-11" db="UniProtKB">
        <authorList>
            <consortium name="WormBaseParasite"/>
        </authorList>
    </citation>
    <scope>IDENTIFICATION</scope>
</reference>
<evidence type="ECO:0000313" key="3">
    <source>
        <dbReference type="WBParaSite" id="jg648"/>
    </source>
</evidence>
<sequence length="78" mass="8337">MNTEGGNAYPTHRPSDTSTLMGNNKQLPDPDSVKGRTLLAMDAKKLSDPALLARLTGHYGGQRKDSEGNNLPNGCLDL</sequence>
<dbReference type="WBParaSite" id="jg648">
    <property type="protein sequence ID" value="jg648"/>
    <property type="gene ID" value="jg648"/>
</dbReference>
<proteinExistence type="predicted"/>
<feature type="region of interest" description="Disordered" evidence="1">
    <location>
        <begin position="1"/>
        <end position="34"/>
    </location>
</feature>
<dbReference type="Proteomes" id="UP000887574">
    <property type="component" value="Unplaced"/>
</dbReference>
<feature type="compositionally biased region" description="Polar residues" evidence="1">
    <location>
        <begin position="16"/>
        <end position="26"/>
    </location>
</feature>
<name>A0A915EHS9_9BILA</name>
<keyword evidence="2" id="KW-1185">Reference proteome</keyword>
<feature type="region of interest" description="Disordered" evidence="1">
    <location>
        <begin position="58"/>
        <end position="78"/>
    </location>
</feature>
<protein>
    <submittedName>
        <fullName evidence="3">Uncharacterized protein</fullName>
    </submittedName>
</protein>
<dbReference type="AlphaFoldDB" id="A0A915EHS9"/>
<evidence type="ECO:0000313" key="2">
    <source>
        <dbReference type="Proteomes" id="UP000887574"/>
    </source>
</evidence>
<evidence type="ECO:0000256" key="1">
    <source>
        <dbReference type="SAM" id="MobiDB-lite"/>
    </source>
</evidence>
<accession>A0A915EHS9</accession>